<evidence type="ECO:0000259" key="2">
    <source>
        <dbReference type="PROSITE" id="PS50003"/>
    </source>
</evidence>
<sequence length="318" mass="36451">MGNDPPRHHARSSSSALSVPNGESPRPPFVDPVTGFEMDCNCSEKEGWLQKQSEWMKEWRVRFMILKGGSLFFCKDTTVSPHGVIDLTECTDVRELGSGFDFSVAGPKEKYCLRAQNKREMNEWISAIKKAMSSMLSKQVYLTTYKDMLFQGQMFEKHHHDPVGRFNFSQKDSSRLVKVSRDGQRITWHKAGRLDVICDSIDLNSVVAINPGFTTLVFKQTGSKSKETNCFSIISKERSLDLEASNQDIARQWVEGLRALLKYGEIMTPSELRKADEFAQRRELEEEARKNKALKKHENDRAKLRAARERAHRQMQAK</sequence>
<feature type="region of interest" description="Disordered" evidence="1">
    <location>
        <begin position="1"/>
        <end position="30"/>
    </location>
</feature>
<reference evidence="4" key="1">
    <citation type="journal article" date="2023" name="Commun. Biol.">
        <title>Genome analysis of Parmales, the sister group of diatoms, reveals the evolutionary specialization of diatoms from phago-mixotrophs to photoautotrophs.</title>
        <authorList>
            <person name="Ban H."/>
            <person name="Sato S."/>
            <person name="Yoshikawa S."/>
            <person name="Yamada K."/>
            <person name="Nakamura Y."/>
            <person name="Ichinomiya M."/>
            <person name="Sato N."/>
            <person name="Blanc-Mathieu R."/>
            <person name="Endo H."/>
            <person name="Kuwata A."/>
            <person name="Ogata H."/>
        </authorList>
    </citation>
    <scope>NUCLEOTIDE SEQUENCE [LARGE SCALE GENOMIC DNA]</scope>
</reference>
<organism evidence="3 4">
    <name type="scientific">Triparma columacea</name>
    <dbReference type="NCBI Taxonomy" id="722753"/>
    <lineage>
        <taxon>Eukaryota</taxon>
        <taxon>Sar</taxon>
        <taxon>Stramenopiles</taxon>
        <taxon>Ochrophyta</taxon>
        <taxon>Bolidophyceae</taxon>
        <taxon>Parmales</taxon>
        <taxon>Triparmaceae</taxon>
        <taxon>Triparma</taxon>
    </lineage>
</organism>
<dbReference type="AlphaFoldDB" id="A0A9W7GDP4"/>
<dbReference type="EMBL" id="BRYA01001271">
    <property type="protein sequence ID" value="GMI41152.1"/>
    <property type="molecule type" value="Genomic_DNA"/>
</dbReference>
<dbReference type="SMART" id="SM00233">
    <property type="entry name" value="PH"/>
    <property type="match status" value="2"/>
</dbReference>
<dbReference type="FunFam" id="2.30.29.30:FF:000286">
    <property type="entry name" value="PH-protein kinase domain containing protein"/>
    <property type="match status" value="1"/>
</dbReference>
<keyword evidence="4" id="KW-1185">Reference proteome</keyword>
<feature type="domain" description="PH" evidence="2">
    <location>
        <begin position="42"/>
        <end position="133"/>
    </location>
</feature>
<protein>
    <recommendedName>
        <fullName evidence="2">PH domain-containing protein</fullName>
    </recommendedName>
</protein>
<dbReference type="InterPro" id="IPR051707">
    <property type="entry name" value="PI-Interact_SigTrans_Reg"/>
</dbReference>
<dbReference type="Gene3D" id="2.30.29.30">
    <property type="entry name" value="Pleckstrin-homology domain (PH domain)/Phosphotyrosine-binding domain (PTB)"/>
    <property type="match status" value="2"/>
</dbReference>
<dbReference type="Pfam" id="PF00169">
    <property type="entry name" value="PH"/>
    <property type="match status" value="1"/>
</dbReference>
<feature type="region of interest" description="Disordered" evidence="1">
    <location>
        <begin position="283"/>
        <end position="318"/>
    </location>
</feature>
<feature type="domain" description="PH" evidence="2">
    <location>
        <begin position="229"/>
        <end position="262"/>
    </location>
</feature>
<dbReference type="Proteomes" id="UP001165065">
    <property type="component" value="Unassembled WGS sequence"/>
</dbReference>
<dbReference type="PANTHER" id="PTHR14336">
    <property type="entry name" value="TANDEM PH DOMAIN CONTAINING PROTEIN"/>
    <property type="match status" value="1"/>
</dbReference>
<proteinExistence type="predicted"/>
<gene>
    <name evidence="3" type="ORF">TrCOL_g7573</name>
</gene>
<dbReference type="SUPFAM" id="SSF50729">
    <property type="entry name" value="PH domain-like"/>
    <property type="match status" value="2"/>
</dbReference>
<dbReference type="PANTHER" id="PTHR14336:SF8">
    <property type="entry name" value="PROTEIN OPY1"/>
    <property type="match status" value="1"/>
</dbReference>
<dbReference type="OrthoDB" id="185175at2759"/>
<dbReference type="PROSITE" id="PS50003">
    <property type="entry name" value="PH_DOMAIN"/>
    <property type="match status" value="2"/>
</dbReference>
<comment type="caution">
    <text evidence="3">The sequence shown here is derived from an EMBL/GenBank/DDBJ whole genome shotgun (WGS) entry which is preliminary data.</text>
</comment>
<feature type="compositionally biased region" description="Basic and acidic residues" evidence="1">
    <location>
        <begin position="283"/>
        <end position="309"/>
    </location>
</feature>
<evidence type="ECO:0000256" key="1">
    <source>
        <dbReference type="SAM" id="MobiDB-lite"/>
    </source>
</evidence>
<accession>A0A9W7GDP4</accession>
<dbReference type="Pfam" id="PF16457">
    <property type="entry name" value="PH_12"/>
    <property type="match status" value="1"/>
</dbReference>
<evidence type="ECO:0000313" key="3">
    <source>
        <dbReference type="EMBL" id="GMI41152.1"/>
    </source>
</evidence>
<evidence type="ECO:0000313" key="4">
    <source>
        <dbReference type="Proteomes" id="UP001165065"/>
    </source>
</evidence>
<name>A0A9W7GDP4_9STRA</name>
<dbReference type="InterPro" id="IPR011993">
    <property type="entry name" value="PH-like_dom_sf"/>
</dbReference>
<dbReference type="InterPro" id="IPR001849">
    <property type="entry name" value="PH_domain"/>
</dbReference>